<dbReference type="RefSeq" id="WP_066767804.1">
    <property type="nucleotide sequence ID" value="NZ_CP013244.1"/>
</dbReference>
<dbReference type="SUPFAM" id="SSF52317">
    <property type="entry name" value="Class I glutamine amidotransferase-like"/>
    <property type="match status" value="1"/>
</dbReference>
<dbReference type="GO" id="GO:0006355">
    <property type="term" value="P:regulation of DNA-templated transcription"/>
    <property type="evidence" value="ECO:0007669"/>
    <property type="project" value="TreeGrafter"/>
</dbReference>
<dbReference type="InterPro" id="IPR029062">
    <property type="entry name" value="Class_I_gatase-like"/>
</dbReference>
<dbReference type="KEGG" id="cbot:ATE48_03405"/>
<gene>
    <name evidence="2" type="ORF">ATE48_03405</name>
</gene>
<dbReference type="AlphaFoldDB" id="A0A1B1AEP3"/>
<organism evidence="2 3">
    <name type="scientific">Candidatus Viadribacter manganicus</name>
    <dbReference type="NCBI Taxonomy" id="1759059"/>
    <lineage>
        <taxon>Bacteria</taxon>
        <taxon>Pseudomonadati</taxon>
        <taxon>Pseudomonadota</taxon>
        <taxon>Alphaproteobacteria</taxon>
        <taxon>Hyphomonadales</taxon>
        <taxon>Hyphomonadaceae</taxon>
        <taxon>Candidatus Viadribacter</taxon>
    </lineage>
</organism>
<dbReference type="Pfam" id="PF01965">
    <property type="entry name" value="DJ-1_PfpI"/>
    <property type="match status" value="1"/>
</dbReference>
<dbReference type="Proteomes" id="UP000092498">
    <property type="component" value="Chromosome"/>
</dbReference>
<dbReference type="InParanoid" id="A0A1B1AEP3"/>
<protein>
    <submittedName>
        <fullName evidence="2">Thiamine biosynthesis protein ThiJ</fullName>
    </submittedName>
</protein>
<dbReference type="CDD" id="cd03139">
    <property type="entry name" value="GATase1_PfpI_2"/>
    <property type="match status" value="1"/>
</dbReference>
<name>A0A1B1AEP3_9PROT</name>
<dbReference type="InterPro" id="IPR052158">
    <property type="entry name" value="INH-QAR"/>
</dbReference>
<dbReference type="STRING" id="1759059.ATE48_03405"/>
<feature type="domain" description="DJ-1/PfpI" evidence="1">
    <location>
        <begin position="6"/>
        <end position="166"/>
    </location>
</feature>
<evidence type="ECO:0000313" key="3">
    <source>
        <dbReference type="Proteomes" id="UP000092498"/>
    </source>
</evidence>
<reference evidence="2 3" key="1">
    <citation type="submission" date="2015-11" db="EMBL/GenBank/DDBJ databases">
        <title>Whole-Genome Sequence of Candidatus Oderbacter manganicum from the National Park Lower Oder Valley, Germany.</title>
        <authorList>
            <person name="Braun B."/>
            <person name="Liere K."/>
            <person name="Szewzyk U."/>
        </authorList>
    </citation>
    <scope>NUCLEOTIDE SEQUENCE [LARGE SCALE GENOMIC DNA]</scope>
    <source>
        <strain evidence="2 3">OTSz_A_272</strain>
    </source>
</reference>
<dbReference type="OrthoDB" id="186587at2"/>
<dbReference type="PANTHER" id="PTHR43130">
    <property type="entry name" value="ARAC-FAMILY TRANSCRIPTIONAL REGULATOR"/>
    <property type="match status" value="1"/>
</dbReference>
<proteinExistence type="predicted"/>
<dbReference type="PANTHER" id="PTHR43130:SF2">
    <property type="entry name" value="DJ-1_PFPI DOMAIN-CONTAINING PROTEIN"/>
    <property type="match status" value="1"/>
</dbReference>
<keyword evidence="3" id="KW-1185">Reference proteome</keyword>
<dbReference type="Gene3D" id="3.40.50.880">
    <property type="match status" value="1"/>
</dbReference>
<accession>A0A1B1AEP3</accession>
<evidence type="ECO:0000313" key="2">
    <source>
        <dbReference type="EMBL" id="ANP45033.1"/>
    </source>
</evidence>
<evidence type="ECO:0000259" key="1">
    <source>
        <dbReference type="Pfam" id="PF01965"/>
    </source>
</evidence>
<dbReference type="InterPro" id="IPR002818">
    <property type="entry name" value="DJ-1/PfpI"/>
</dbReference>
<dbReference type="EMBL" id="CP013244">
    <property type="protein sequence ID" value="ANP45033.1"/>
    <property type="molecule type" value="Genomic_DNA"/>
</dbReference>
<sequence length="227" mass="24012">MAQPFRIVFILYPRLTQLDFTGPYEVLARVPGVETVIASKDGGALKTEMGLTFADLIKLADVDRADMIMIPGGPGQTDAMLDPDFMAEVKRLGESAKYLTSVCTGSLILAAAGLLAGKRAGSHWAYRELLSNFGAVPDDARVVRDGNVITGGGVTAGIDIALTIAAELAGDDVAKMIQLAIEYAPAPPFNSGRPEIAEEKTVAAVKQLFSGFAQQRREAIERMVGGA</sequence>